<dbReference type="SMART" id="SM00595">
    <property type="entry name" value="MADF"/>
    <property type="match status" value="1"/>
</dbReference>
<accession>A0A8S1HQ66</accession>
<keyword evidence="4" id="KW-1185">Reference proteome</keyword>
<reference evidence="3" key="1">
    <citation type="submission" date="2020-10" db="EMBL/GenBank/DDBJ databases">
        <authorList>
            <person name="Kikuchi T."/>
        </authorList>
    </citation>
    <scope>NUCLEOTIDE SEQUENCE</scope>
    <source>
        <strain evidence="3">NKZ352</strain>
    </source>
</reference>
<protein>
    <recommendedName>
        <fullName evidence="2">MADF domain-containing protein</fullName>
    </recommendedName>
</protein>
<organism evidence="3 4">
    <name type="scientific">Caenorhabditis auriculariae</name>
    <dbReference type="NCBI Taxonomy" id="2777116"/>
    <lineage>
        <taxon>Eukaryota</taxon>
        <taxon>Metazoa</taxon>
        <taxon>Ecdysozoa</taxon>
        <taxon>Nematoda</taxon>
        <taxon>Chromadorea</taxon>
        <taxon>Rhabditida</taxon>
        <taxon>Rhabditina</taxon>
        <taxon>Rhabditomorpha</taxon>
        <taxon>Rhabditoidea</taxon>
        <taxon>Rhabditidae</taxon>
        <taxon>Peloderinae</taxon>
        <taxon>Caenorhabditis</taxon>
    </lineage>
</organism>
<dbReference type="OrthoDB" id="6159213at2759"/>
<dbReference type="Proteomes" id="UP000835052">
    <property type="component" value="Unassembled WGS sequence"/>
</dbReference>
<dbReference type="GO" id="GO:0005634">
    <property type="term" value="C:nucleus"/>
    <property type="evidence" value="ECO:0007669"/>
    <property type="project" value="TreeGrafter"/>
</dbReference>
<feature type="compositionally biased region" description="Basic and acidic residues" evidence="1">
    <location>
        <begin position="69"/>
        <end position="102"/>
    </location>
</feature>
<evidence type="ECO:0000313" key="3">
    <source>
        <dbReference type="EMBL" id="CAD6196593.1"/>
    </source>
</evidence>
<dbReference type="InterPro" id="IPR006578">
    <property type="entry name" value="MADF-dom"/>
</dbReference>
<feature type="region of interest" description="Disordered" evidence="1">
    <location>
        <begin position="1"/>
        <end position="127"/>
    </location>
</feature>
<feature type="compositionally biased region" description="Acidic residues" evidence="1">
    <location>
        <begin position="103"/>
        <end position="114"/>
    </location>
</feature>
<dbReference type="Pfam" id="PF10545">
    <property type="entry name" value="MADF_DNA_bdg"/>
    <property type="match status" value="1"/>
</dbReference>
<dbReference type="InterPro" id="IPR039353">
    <property type="entry name" value="TF_Adf1"/>
</dbReference>
<dbReference type="GO" id="GO:0005667">
    <property type="term" value="C:transcription regulator complex"/>
    <property type="evidence" value="ECO:0007669"/>
    <property type="project" value="TreeGrafter"/>
</dbReference>
<dbReference type="PANTHER" id="PTHR12243">
    <property type="entry name" value="MADF DOMAIN TRANSCRIPTION FACTOR"/>
    <property type="match status" value="1"/>
</dbReference>
<dbReference type="EMBL" id="CAJGYM010000075">
    <property type="protein sequence ID" value="CAD6196593.1"/>
    <property type="molecule type" value="Genomic_DNA"/>
</dbReference>
<sequence>MIASSGALTPDMVYTGKKPRGRPGRKPKVVVPPPVVTDDDGEDSSDSVRRRSTRERKPNPKFYSPKKYSGYEKSVDNNGRRRGFEPKEDDYAIRESIDFVDEKSEDDDDEDSDWETARKRRRTGQKPAISRVGQMAVVPVKKRPYVYGVQQYPPDELLRCMKGPGMPPLLPHTLSYKREANSIFLPPIDADMIQGNGLNASVVTYTDSDFKYARAVPKTKADHADPEKVRAIIAAVKKYPVIWDQRLTCHTDPKYTHRAWRQIEEQLKFDPQQYPLRRLKQIWKNKKDYYVTATHAGTIESRWTFTKDLEFYRPCINYRLQHTVNSRIVDDNGLSEKFLIAKRTLICSSDDKQNVLSYLLKMVKDASAQGPEKVAELLHEIENIFTKNYRRIYRDEAKTPPRRVSMKQSHNPE</sequence>
<gene>
    <name evidence="3" type="ORF">CAUJ_LOCUS12507</name>
</gene>
<dbReference type="PROSITE" id="PS51029">
    <property type="entry name" value="MADF"/>
    <property type="match status" value="1"/>
</dbReference>
<dbReference type="PANTHER" id="PTHR12243:SF51">
    <property type="entry name" value="MADF DOMAIN-CONTAINING PROTEIN"/>
    <property type="match status" value="1"/>
</dbReference>
<evidence type="ECO:0000259" key="2">
    <source>
        <dbReference type="PROSITE" id="PS51029"/>
    </source>
</evidence>
<evidence type="ECO:0000313" key="4">
    <source>
        <dbReference type="Proteomes" id="UP000835052"/>
    </source>
</evidence>
<comment type="caution">
    <text evidence="3">The sequence shown here is derived from an EMBL/GenBank/DDBJ whole genome shotgun (WGS) entry which is preliminary data.</text>
</comment>
<proteinExistence type="predicted"/>
<name>A0A8S1HQ66_9PELO</name>
<feature type="domain" description="MADF" evidence="2">
    <location>
        <begin position="231"/>
        <end position="317"/>
    </location>
</feature>
<feature type="compositionally biased region" description="Basic residues" evidence="1">
    <location>
        <begin position="17"/>
        <end position="28"/>
    </location>
</feature>
<evidence type="ECO:0000256" key="1">
    <source>
        <dbReference type="SAM" id="MobiDB-lite"/>
    </source>
</evidence>
<dbReference type="GO" id="GO:0006357">
    <property type="term" value="P:regulation of transcription by RNA polymerase II"/>
    <property type="evidence" value="ECO:0007669"/>
    <property type="project" value="TreeGrafter"/>
</dbReference>
<dbReference type="AlphaFoldDB" id="A0A8S1HQ66"/>